<sequence>MEKWKRNVAGLFLMFALTYTLYFVWLYVESGGTMMVSYELPESWFPLFVGIFTFGVAFFGGFLLTAVTREDLILRRGFLPQLLTLSVLFGFLSGIMATAMKLSTSRPFLLVVFLLGVALWITFARRHSKEIQAEEPITDEREELIELRSKALVSDAMITLLAVVLIGDIFGLWELNETPLYFLLATWVFAYLAGQLYYRKVM</sequence>
<proteinExistence type="predicted"/>
<feature type="transmembrane region" description="Helical" evidence="1">
    <location>
        <begin position="47"/>
        <end position="67"/>
    </location>
</feature>
<dbReference type="Proteomes" id="UP000002727">
    <property type="component" value="Chromosome"/>
</dbReference>
<evidence type="ECO:0000313" key="3">
    <source>
        <dbReference type="Proteomes" id="UP000002727"/>
    </source>
</evidence>
<keyword evidence="3" id="KW-1185">Reference proteome</keyword>
<feature type="transmembrane region" description="Helical" evidence="1">
    <location>
        <begin position="7"/>
        <end position="27"/>
    </location>
</feature>
<accession>B6YXM9</accession>
<dbReference type="HOGENOM" id="CLU_1357979_0_0_2"/>
<keyword evidence="1" id="KW-1133">Transmembrane helix</keyword>
<feature type="transmembrane region" description="Helical" evidence="1">
    <location>
        <begin position="151"/>
        <end position="173"/>
    </location>
</feature>
<dbReference type="STRING" id="523850.TON_1352"/>
<name>B6YXM9_THEON</name>
<feature type="transmembrane region" description="Helical" evidence="1">
    <location>
        <begin position="106"/>
        <end position="123"/>
    </location>
</feature>
<keyword evidence="1" id="KW-0812">Transmembrane</keyword>
<evidence type="ECO:0000256" key="1">
    <source>
        <dbReference type="SAM" id="Phobius"/>
    </source>
</evidence>
<dbReference type="GeneID" id="7018380"/>
<feature type="transmembrane region" description="Helical" evidence="1">
    <location>
        <begin position="79"/>
        <end position="100"/>
    </location>
</feature>
<keyword evidence="1" id="KW-0472">Membrane</keyword>
<feature type="transmembrane region" description="Helical" evidence="1">
    <location>
        <begin position="179"/>
        <end position="198"/>
    </location>
</feature>
<dbReference type="AlphaFoldDB" id="B6YXM9"/>
<dbReference type="RefSeq" id="WP_012572314.1">
    <property type="nucleotide sequence ID" value="NC_011529.1"/>
</dbReference>
<dbReference type="OrthoDB" id="100956at2157"/>
<reference evidence="2 3" key="1">
    <citation type="journal article" date="2008" name="J. Bacteriol.">
        <title>The complete genome sequence of Thermococcus onnurineus NA1 reveals a mixed heterotrophic and carboxydotrophic metabolism.</title>
        <authorList>
            <person name="Lee H.S."/>
            <person name="Kang S.G."/>
            <person name="Bae S.S."/>
            <person name="Lim J.K."/>
            <person name="Cho Y."/>
            <person name="Kim Y.J."/>
            <person name="Jeon J.H."/>
            <person name="Cha S.S."/>
            <person name="Kwon K.K."/>
            <person name="Kim H.T."/>
            <person name="Park C.J."/>
            <person name="Lee H.W."/>
            <person name="Kim S.I."/>
            <person name="Chun J."/>
            <person name="Colwell R.R."/>
            <person name="Kim S.J."/>
            <person name="Lee J.H."/>
        </authorList>
    </citation>
    <scope>NUCLEOTIDE SEQUENCE [LARGE SCALE GENOMIC DNA]</scope>
    <source>
        <strain evidence="2 3">NA1</strain>
    </source>
</reference>
<protein>
    <submittedName>
        <fullName evidence="2">Uncharacterized protein</fullName>
    </submittedName>
</protein>
<dbReference type="eggNOG" id="arCOG12954">
    <property type="taxonomic scope" value="Archaea"/>
</dbReference>
<evidence type="ECO:0000313" key="2">
    <source>
        <dbReference type="EMBL" id="ACJ16842.1"/>
    </source>
</evidence>
<dbReference type="EMBL" id="CP000855">
    <property type="protein sequence ID" value="ACJ16842.1"/>
    <property type="molecule type" value="Genomic_DNA"/>
</dbReference>
<gene>
    <name evidence="2" type="ordered locus">TON_1352</name>
</gene>
<organism evidence="2 3">
    <name type="scientific">Thermococcus onnurineus (strain NA1)</name>
    <dbReference type="NCBI Taxonomy" id="523850"/>
    <lineage>
        <taxon>Archaea</taxon>
        <taxon>Methanobacteriati</taxon>
        <taxon>Methanobacteriota</taxon>
        <taxon>Thermococci</taxon>
        <taxon>Thermococcales</taxon>
        <taxon>Thermococcaceae</taxon>
        <taxon>Thermococcus</taxon>
    </lineage>
</organism>
<dbReference type="PATRIC" id="fig|523850.10.peg.1361"/>
<dbReference type="KEGG" id="ton:TON_1352"/>